<feature type="domain" description="4Fe-4S ferredoxin-type" evidence="7">
    <location>
        <begin position="190"/>
        <end position="219"/>
    </location>
</feature>
<dbReference type="PROSITE" id="PS00198">
    <property type="entry name" value="4FE4S_FER_1"/>
    <property type="match status" value="1"/>
</dbReference>
<gene>
    <name evidence="8" type="ORF">SAMN05444368_1233</name>
</gene>
<dbReference type="NCBIfam" id="TIGR04076">
    <property type="entry name" value="TIGR04076 family protein"/>
    <property type="match status" value="1"/>
</dbReference>
<keyword evidence="2" id="KW-0004">4Fe-4S</keyword>
<comment type="caution">
    <text evidence="8">The sequence shown here is derived from an EMBL/GenBank/DDBJ whole genome shotgun (WGS) entry which is preliminary data.</text>
</comment>
<name>A0ABY1JDK2_9BACT</name>
<organism evidence="8 9">
    <name type="scientific">Acetomicrobium flavidum</name>
    <dbReference type="NCBI Taxonomy" id="49896"/>
    <lineage>
        <taxon>Bacteria</taxon>
        <taxon>Thermotogati</taxon>
        <taxon>Synergistota</taxon>
        <taxon>Synergistia</taxon>
        <taxon>Synergistales</taxon>
        <taxon>Acetomicrobiaceae</taxon>
        <taxon>Acetomicrobium</taxon>
    </lineage>
</organism>
<protein>
    <submittedName>
        <fullName evidence="8">TIGR04076 family protein</fullName>
    </submittedName>
</protein>
<dbReference type="PROSITE" id="PS51379">
    <property type="entry name" value="4FE4S_FER_2"/>
    <property type="match status" value="3"/>
</dbReference>
<evidence type="ECO:0000256" key="2">
    <source>
        <dbReference type="ARBA" id="ARBA00022485"/>
    </source>
</evidence>
<dbReference type="Gene3D" id="3.30.70.20">
    <property type="match status" value="2"/>
</dbReference>
<dbReference type="CDD" id="cd10550">
    <property type="entry name" value="DMSOR_beta_like"/>
    <property type="match status" value="1"/>
</dbReference>
<feature type="domain" description="4Fe-4S ferredoxin-type" evidence="7">
    <location>
        <begin position="155"/>
        <end position="188"/>
    </location>
</feature>
<evidence type="ECO:0000256" key="6">
    <source>
        <dbReference type="ARBA" id="ARBA00023014"/>
    </source>
</evidence>
<keyword evidence="4" id="KW-0249">Electron transport</keyword>
<evidence type="ECO:0000256" key="3">
    <source>
        <dbReference type="ARBA" id="ARBA00022723"/>
    </source>
</evidence>
<dbReference type="Pfam" id="PF12800">
    <property type="entry name" value="Fer4_4"/>
    <property type="match status" value="1"/>
</dbReference>
<evidence type="ECO:0000256" key="1">
    <source>
        <dbReference type="ARBA" id="ARBA00022448"/>
    </source>
</evidence>
<keyword evidence="9" id="KW-1185">Reference proteome</keyword>
<dbReference type="Pfam" id="PF13247">
    <property type="entry name" value="Fer4_11"/>
    <property type="match status" value="1"/>
</dbReference>
<dbReference type="InterPro" id="IPR017896">
    <property type="entry name" value="4Fe4S_Fe-S-bd"/>
</dbReference>
<dbReference type="Proteomes" id="UP000185093">
    <property type="component" value="Unassembled WGS sequence"/>
</dbReference>
<accession>A0ABY1JDK2</accession>
<dbReference type="InterPro" id="IPR023811">
    <property type="entry name" value="CHP04076"/>
</dbReference>
<keyword evidence="3" id="KW-0479">Metal-binding</keyword>
<dbReference type="EMBL" id="FSQZ01000001">
    <property type="protein sequence ID" value="SIN69245.1"/>
    <property type="molecule type" value="Genomic_DNA"/>
</dbReference>
<reference evidence="8 9" key="1">
    <citation type="submission" date="2016-11" db="EMBL/GenBank/DDBJ databases">
        <authorList>
            <person name="Varghese N."/>
            <person name="Submissions S."/>
        </authorList>
    </citation>
    <scope>NUCLEOTIDE SEQUENCE [LARGE SCALE GENOMIC DNA]</scope>
    <source>
        <strain evidence="8 9">DSM 20664</strain>
    </source>
</reference>
<keyword evidence="6" id="KW-0411">Iron-sulfur</keyword>
<dbReference type="PANTHER" id="PTHR42859">
    <property type="entry name" value="OXIDOREDUCTASE"/>
    <property type="match status" value="1"/>
</dbReference>
<evidence type="ECO:0000313" key="9">
    <source>
        <dbReference type="Proteomes" id="UP000185093"/>
    </source>
</evidence>
<dbReference type="SUPFAM" id="SSF54862">
    <property type="entry name" value="4Fe-4S ferredoxins"/>
    <property type="match status" value="1"/>
</dbReference>
<dbReference type="PANTHER" id="PTHR42859:SF10">
    <property type="entry name" value="DIMETHYLSULFOXIDE REDUCTASE CHAIN B"/>
    <property type="match status" value="1"/>
</dbReference>
<evidence type="ECO:0000313" key="8">
    <source>
        <dbReference type="EMBL" id="SIN69245.1"/>
    </source>
</evidence>
<evidence type="ECO:0000259" key="7">
    <source>
        <dbReference type="PROSITE" id="PS51379"/>
    </source>
</evidence>
<evidence type="ECO:0000256" key="5">
    <source>
        <dbReference type="ARBA" id="ARBA00023004"/>
    </source>
</evidence>
<sequence>MALLIFFKGGNVAMVDLKVVVEEVRGFCDLPMKPGDYFEVRGGAIVIPEGGKVCLWALQSLMPLLPLKQRNIVEDNDWVPHTNKIICPDPKGGVVYRIEPLGANSHPKSETQDLPLRIVADPSKCVGCRVCELTCSFVHEGVYCPDMSRIRVEKDELTGKDEPIACHQCGTARCVLACPVGALKRNAATGAVEVDGDKCIRCKGCAKACPFGAIRFHPESGLPMICDLCGGDPKCVKECVAKALEVRER</sequence>
<dbReference type="InterPro" id="IPR050294">
    <property type="entry name" value="RnfB_subfamily"/>
</dbReference>
<evidence type="ECO:0000256" key="4">
    <source>
        <dbReference type="ARBA" id="ARBA00022982"/>
    </source>
</evidence>
<feature type="domain" description="4Fe-4S ferredoxin-type" evidence="7">
    <location>
        <begin position="116"/>
        <end position="147"/>
    </location>
</feature>
<keyword evidence="1" id="KW-0813">Transport</keyword>
<dbReference type="InterPro" id="IPR017900">
    <property type="entry name" value="4Fe4S_Fe_S_CS"/>
</dbReference>
<proteinExistence type="predicted"/>
<keyword evidence="5" id="KW-0408">Iron</keyword>